<name>A0A9W7Q6P9_BACCE</name>
<reference evidence="2 3" key="1">
    <citation type="submission" date="2018-08" db="EMBL/GenBank/DDBJ databases">
        <title>Bacillus phenotypic plasticity.</title>
        <authorList>
            <person name="Hurtado E."/>
        </authorList>
    </citation>
    <scope>NUCLEOTIDE SEQUENCE [LARGE SCALE GENOMIC DNA]</scope>
    <source>
        <strain evidence="2 3">111b</strain>
    </source>
</reference>
<sequence>MNELIVRLISVFDELETRVDKQTWEEKIYRLTANFKGLAKDFTELFQNPLYVQLLAGTKISFEFIYDGPPIRNYEYIEYIKDGLIPEDSEITLTISLNKENLLELSQNTLLFFKLDTFKEVLQFENPDFISFLKNYDNNKNIDIFLPIEETITNDLITIFPLRQFNGQVPSYIKEEWKEKIKRIKEDRDDLSRVAEFYPIPNMFKLQNNVHQTINQVFNTNLFYLSLLHIANKTKEQTFIIRGQKNLEINWDTTFIPAHADILFQIFKFSFGQEQTEDKLEITRNIITIYLHEENLQALDLQLDKMKQTIERHFSLYVQDKIKKFFDDTKDAIELARKYALEAKEAADKIVGNINTAIIALITAVFSGIVIMSRGNYMFFIAALSLHILYFILSFGFNRHFALKKKDDILQIYDLTNDKFANISDEEKKEIKKEYVEPALKTIDTNLKKYGILSLTLITIMVLLMFGARTFSEQLKEQPIKKDVVPEQKEKVVPEQKEKVVPEQKEIVVPEQKEKVVPEQKEKVVPEQKEIIVPKEPVPERSSSSE</sequence>
<dbReference type="RefSeq" id="WP_150158202.1">
    <property type="nucleotide sequence ID" value="NZ_QSMZ01000007.1"/>
</dbReference>
<dbReference type="Proteomes" id="UP000323321">
    <property type="component" value="Unassembled WGS sequence"/>
</dbReference>
<dbReference type="EMBL" id="QSMZ01000007">
    <property type="protein sequence ID" value="KAA6469854.1"/>
    <property type="molecule type" value="Genomic_DNA"/>
</dbReference>
<comment type="caution">
    <text evidence="2">The sequence shown here is derived from an EMBL/GenBank/DDBJ whole genome shotgun (WGS) entry which is preliminary data.</text>
</comment>
<feature type="transmembrane region" description="Helical" evidence="1">
    <location>
        <begin position="377"/>
        <end position="397"/>
    </location>
</feature>
<keyword evidence="1" id="KW-1133">Transmembrane helix</keyword>
<evidence type="ECO:0000256" key="1">
    <source>
        <dbReference type="SAM" id="Phobius"/>
    </source>
</evidence>
<accession>A0A9W7Q6P9</accession>
<gene>
    <name evidence="2" type="ORF">DX932_11880</name>
</gene>
<evidence type="ECO:0000313" key="3">
    <source>
        <dbReference type="Proteomes" id="UP000323321"/>
    </source>
</evidence>
<feature type="transmembrane region" description="Helical" evidence="1">
    <location>
        <begin position="350"/>
        <end position="371"/>
    </location>
</feature>
<keyword evidence="1" id="KW-0472">Membrane</keyword>
<feature type="transmembrane region" description="Helical" evidence="1">
    <location>
        <begin position="450"/>
        <end position="468"/>
    </location>
</feature>
<evidence type="ECO:0000313" key="2">
    <source>
        <dbReference type="EMBL" id="KAA6469854.1"/>
    </source>
</evidence>
<keyword evidence="1" id="KW-0812">Transmembrane</keyword>
<protein>
    <submittedName>
        <fullName evidence="2">Uncharacterized protein</fullName>
    </submittedName>
</protein>
<proteinExistence type="predicted"/>
<dbReference type="AlphaFoldDB" id="A0A9W7Q6P9"/>
<organism evidence="2 3">
    <name type="scientific">Bacillus cereus</name>
    <dbReference type="NCBI Taxonomy" id="1396"/>
    <lineage>
        <taxon>Bacteria</taxon>
        <taxon>Bacillati</taxon>
        <taxon>Bacillota</taxon>
        <taxon>Bacilli</taxon>
        <taxon>Bacillales</taxon>
        <taxon>Bacillaceae</taxon>
        <taxon>Bacillus</taxon>
        <taxon>Bacillus cereus group</taxon>
    </lineage>
</organism>